<dbReference type="InterPro" id="IPR003458">
    <property type="entry name" value="Phage_T4_Gp38_tail_assem"/>
</dbReference>
<evidence type="ECO:0000313" key="1">
    <source>
        <dbReference type="EMBL" id="TKI02387.1"/>
    </source>
</evidence>
<protein>
    <submittedName>
        <fullName evidence="1">Tail fiber assembly protein</fullName>
    </submittedName>
</protein>
<dbReference type="EMBL" id="SZPQ01000082">
    <property type="protein sequence ID" value="TKI02387.1"/>
    <property type="molecule type" value="Genomic_DNA"/>
</dbReference>
<dbReference type="Pfam" id="PF02413">
    <property type="entry name" value="Caudo_TAP"/>
    <property type="match status" value="1"/>
</dbReference>
<sequence>FIKTYQYDNNGIYIGDVDEWVTTGTGVSAGATSVAPPAVESGYVAVFSANTWSMVVDNRGKTVYSTTDRVASTVDYVGPIKDGFTTLKPSTDYDVWTDGSWVTDTTAKKNAEITAAQNTQSELLSDAKGTISIWQTELSLGDISDADKTTLTAWINYIKELQAIDTSNPTDIAWPTKPSS</sequence>
<name>A0ABY2SEG4_9HYPH</name>
<gene>
    <name evidence="1" type="ORF">FCN80_25165</name>
</gene>
<dbReference type="PANTHER" id="PTHR34413:SF2">
    <property type="entry name" value="PROPHAGE TAIL FIBER ASSEMBLY PROTEIN HOMOLOG TFAE-RELATED"/>
    <property type="match status" value="1"/>
</dbReference>
<organism evidence="1 2">
    <name type="scientific">Martelella alba</name>
    <dbReference type="NCBI Taxonomy" id="2590451"/>
    <lineage>
        <taxon>Bacteria</taxon>
        <taxon>Pseudomonadati</taxon>
        <taxon>Pseudomonadota</taxon>
        <taxon>Alphaproteobacteria</taxon>
        <taxon>Hyphomicrobiales</taxon>
        <taxon>Aurantimonadaceae</taxon>
        <taxon>Martelella</taxon>
    </lineage>
</organism>
<accession>A0ABY2SEG4</accession>
<dbReference type="Proteomes" id="UP000305202">
    <property type="component" value="Unassembled WGS sequence"/>
</dbReference>
<keyword evidence="2" id="KW-1185">Reference proteome</keyword>
<dbReference type="InterPro" id="IPR051220">
    <property type="entry name" value="TFA_Chaperone"/>
</dbReference>
<feature type="non-terminal residue" evidence="1">
    <location>
        <position position="1"/>
    </location>
</feature>
<dbReference type="PANTHER" id="PTHR34413">
    <property type="entry name" value="PROPHAGE TAIL FIBER ASSEMBLY PROTEIN HOMOLOG TFAE-RELATED-RELATED"/>
    <property type="match status" value="1"/>
</dbReference>
<comment type="caution">
    <text evidence="1">The sequence shown here is derived from an EMBL/GenBank/DDBJ whole genome shotgun (WGS) entry which is preliminary data.</text>
</comment>
<reference evidence="1 2" key="1">
    <citation type="submission" date="2019-04" db="EMBL/GenBank/DDBJ databases">
        <authorList>
            <person name="Li M."/>
            <person name="Gao C."/>
        </authorList>
    </citation>
    <scope>NUCLEOTIDE SEQUENCE [LARGE SCALE GENOMIC DNA]</scope>
    <source>
        <strain evidence="1 2">BGMRC 2031</strain>
    </source>
</reference>
<evidence type="ECO:0000313" key="2">
    <source>
        <dbReference type="Proteomes" id="UP000305202"/>
    </source>
</evidence>
<proteinExistence type="predicted"/>
<dbReference type="RefSeq" id="WP_136993046.1">
    <property type="nucleotide sequence ID" value="NZ_SZPQ01000082.1"/>
</dbReference>